<proteinExistence type="predicted"/>
<name>A0A330HQF8_9HYPH</name>
<keyword evidence="3" id="KW-1185">Reference proteome</keyword>
<comment type="caution">
    <text evidence="2">The sequence shown here is derived from an EMBL/GenBank/DDBJ whole genome shotgun (WGS) entry which is preliminary data.</text>
</comment>
<protein>
    <recommendedName>
        <fullName evidence="1">DUF7660 domain-containing protein</fullName>
    </recommendedName>
</protein>
<dbReference type="Proteomes" id="UP000251558">
    <property type="component" value="Unassembled WGS sequence"/>
</dbReference>
<organism evidence="2 3">
    <name type="scientific">Mesorhizobium hawassense</name>
    <dbReference type="NCBI Taxonomy" id="1209954"/>
    <lineage>
        <taxon>Bacteria</taxon>
        <taxon>Pseudomonadati</taxon>
        <taxon>Pseudomonadota</taxon>
        <taxon>Alphaproteobacteria</taxon>
        <taxon>Hyphomicrobiales</taxon>
        <taxon>Phyllobacteriaceae</taxon>
        <taxon>Mesorhizobium</taxon>
    </lineage>
</organism>
<dbReference type="EMBL" id="QMBP01000005">
    <property type="protein sequence ID" value="RAZ90665.1"/>
    <property type="molecule type" value="Genomic_DNA"/>
</dbReference>
<accession>A0A330HQF8</accession>
<evidence type="ECO:0000259" key="1">
    <source>
        <dbReference type="Pfam" id="PF24693"/>
    </source>
</evidence>
<gene>
    <name evidence="2" type="ORF">DPM33_13910</name>
</gene>
<reference evidence="2 3" key="1">
    <citation type="submission" date="2018-07" db="EMBL/GenBank/DDBJ databases">
        <title>Diversity of Mesorhizobium strains in Brazil.</title>
        <authorList>
            <person name="Helene L.C.F."/>
            <person name="Dall'Agnol R."/>
            <person name="Delamuta J.R.M."/>
            <person name="Hungria M."/>
        </authorList>
    </citation>
    <scope>NUCLEOTIDE SEQUENCE [LARGE SCALE GENOMIC DNA]</scope>
    <source>
        <strain evidence="2 3">AC99b</strain>
    </source>
</reference>
<sequence length="108" mass="11699">MSASGTASSVQLSSFLDSVQDLPSFVRFIDALREDREDADCKEAARPAGPYSSGWNGWENGSIANFLEASVAWATTWTDDSRGDAAHLAADNPWKAAARILYAGKHYE</sequence>
<evidence type="ECO:0000313" key="2">
    <source>
        <dbReference type="EMBL" id="RAZ90665.1"/>
    </source>
</evidence>
<dbReference type="AlphaFoldDB" id="A0A330HQF8"/>
<dbReference type="InterPro" id="IPR056077">
    <property type="entry name" value="DUF7660"/>
</dbReference>
<dbReference type="OrthoDB" id="2628285at2"/>
<feature type="domain" description="DUF7660" evidence="1">
    <location>
        <begin position="24"/>
        <end position="108"/>
    </location>
</feature>
<dbReference type="Pfam" id="PF24693">
    <property type="entry name" value="DUF7660"/>
    <property type="match status" value="1"/>
</dbReference>
<evidence type="ECO:0000313" key="3">
    <source>
        <dbReference type="Proteomes" id="UP000251558"/>
    </source>
</evidence>